<dbReference type="RefSeq" id="WP_349296627.1">
    <property type="nucleotide sequence ID" value="NZ_JBEDNQ010000001.1"/>
</dbReference>
<sequence length="78" mass="7994">MSIDPAALDGLRSTLAADDYTLDVAETGDGLEARITAGPDACADCLVPKDMMRSVLGSALGVPEDRITVHYPDTGGTG</sequence>
<dbReference type="Proteomes" id="UP001494902">
    <property type="component" value="Unassembled WGS sequence"/>
</dbReference>
<organism evidence="1 2">
    <name type="scientific">Pseudonocardia nematodicida</name>
    <dbReference type="NCBI Taxonomy" id="1206997"/>
    <lineage>
        <taxon>Bacteria</taxon>
        <taxon>Bacillati</taxon>
        <taxon>Actinomycetota</taxon>
        <taxon>Actinomycetes</taxon>
        <taxon>Pseudonocardiales</taxon>
        <taxon>Pseudonocardiaceae</taxon>
        <taxon>Pseudonocardia</taxon>
    </lineage>
</organism>
<name>A0ABV1K528_9PSEU</name>
<accession>A0ABV1K528</accession>
<evidence type="ECO:0000313" key="1">
    <source>
        <dbReference type="EMBL" id="MEQ3549554.1"/>
    </source>
</evidence>
<comment type="caution">
    <text evidence="1">The sequence shown here is derived from an EMBL/GenBank/DDBJ whole genome shotgun (WGS) entry which is preliminary data.</text>
</comment>
<dbReference type="EMBL" id="JBEDNQ010000001">
    <property type="protein sequence ID" value="MEQ3549554.1"/>
    <property type="molecule type" value="Genomic_DNA"/>
</dbReference>
<protein>
    <recommendedName>
        <fullName evidence="3">NifU family protein</fullName>
    </recommendedName>
</protein>
<evidence type="ECO:0000313" key="2">
    <source>
        <dbReference type="Proteomes" id="UP001494902"/>
    </source>
</evidence>
<evidence type="ECO:0008006" key="3">
    <source>
        <dbReference type="Google" id="ProtNLM"/>
    </source>
</evidence>
<proteinExistence type="predicted"/>
<gene>
    <name evidence="1" type="ORF">WIS52_03635</name>
</gene>
<keyword evidence="2" id="KW-1185">Reference proteome</keyword>
<reference evidence="1 2" key="1">
    <citation type="submission" date="2024-03" db="EMBL/GenBank/DDBJ databases">
        <title>Draft genome sequence of Pseudonocardia nematodicida JCM 31783.</title>
        <authorList>
            <person name="Butdee W."/>
            <person name="Duangmal K."/>
        </authorList>
    </citation>
    <scope>NUCLEOTIDE SEQUENCE [LARGE SCALE GENOMIC DNA]</scope>
    <source>
        <strain evidence="1 2">JCM 31783</strain>
    </source>
</reference>